<organism evidence="1 2">
    <name type="scientific">Brachionus plicatilis</name>
    <name type="common">Marine rotifer</name>
    <name type="synonym">Brachionus muelleri</name>
    <dbReference type="NCBI Taxonomy" id="10195"/>
    <lineage>
        <taxon>Eukaryota</taxon>
        <taxon>Metazoa</taxon>
        <taxon>Spiralia</taxon>
        <taxon>Gnathifera</taxon>
        <taxon>Rotifera</taxon>
        <taxon>Eurotatoria</taxon>
        <taxon>Monogononta</taxon>
        <taxon>Pseudotrocha</taxon>
        <taxon>Ploima</taxon>
        <taxon>Brachionidae</taxon>
        <taxon>Brachionus</taxon>
    </lineage>
</organism>
<feature type="non-terminal residue" evidence="1">
    <location>
        <position position="1"/>
    </location>
</feature>
<evidence type="ECO:0000313" key="2">
    <source>
        <dbReference type="Proteomes" id="UP000276133"/>
    </source>
</evidence>
<sequence length="61" mass="7353">HNQFLISTMKKTFNTIRFLLSTKNYWKLAINFCKKSFCAERCEIVLNVKLNIIRFKVKHCK</sequence>
<dbReference type="Proteomes" id="UP000276133">
    <property type="component" value="Unassembled WGS sequence"/>
</dbReference>
<protein>
    <submittedName>
        <fullName evidence="1">Uncharacterized protein</fullName>
    </submittedName>
</protein>
<gene>
    <name evidence="1" type="ORF">BpHYR1_009828</name>
</gene>
<keyword evidence="2" id="KW-1185">Reference proteome</keyword>
<dbReference type="AlphaFoldDB" id="A0A3M7SXH0"/>
<evidence type="ECO:0000313" key="1">
    <source>
        <dbReference type="EMBL" id="RNA40412.1"/>
    </source>
</evidence>
<reference evidence="1 2" key="1">
    <citation type="journal article" date="2018" name="Sci. Rep.">
        <title>Genomic signatures of local adaptation to the degree of environmental predictability in rotifers.</title>
        <authorList>
            <person name="Franch-Gras L."/>
            <person name="Hahn C."/>
            <person name="Garcia-Roger E.M."/>
            <person name="Carmona M.J."/>
            <person name="Serra M."/>
            <person name="Gomez A."/>
        </authorList>
    </citation>
    <scope>NUCLEOTIDE SEQUENCE [LARGE SCALE GENOMIC DNA]</scope>
    <source>
        <strain evidence="1">HYR1</strain>
    </source>
</reference>
<dbReference type="EMBL" id="REGN01000643">
    <property type="protein sequence ID" value="RNA40412.1"/>
    <property type="molecule type" value="Genomic_DNA"/>
</dbReference>
<name>A0A3M7SXH0_BRAPC</name>
<proteinExistence type="predicted"/>
<accession>A0A3M7SXH0</accession>
<comment type="caution">
    <text evidence="1">The sequence shown here is derived from an EMBL/GenBank/DDBJ whole genome shotgun (WGS) entry which is preliminary data.</text>
</comment>